<reference evidence="2 3" key="1">
    <citation type="submission" date="2024-09" db="EMBL/GenBank/DDBJ databases">
        <title>Floridaenema gen nov. (Aerosakkonemataceae, Aerosakkonematales ord. nov., Cyanobacteria) from benthic tropical and subtropical fresh waters, with the description of four new species.</title>
        <authorList>
            <person name="Moretto J.A."/>
            <person name="Berthold D.E."/>
            <person name="Lefler F.W."/>
            <person name="Huang I.-S."/>
            <person name="Laughinghouse H. IV."/>
        </authorList>
    </citation>
    <scope>NUCLEOTIDE SEQUENCE [LARGE SCALE GENOMIC DNA]</scope>
    <source>
        <strain evidence="2 3">BLCC-F50</strain>
    </source>
</reference>
<comment type="caution">
    <text evidence="2">The sequence shown here is derived from an EMBL/GenBank/DDBJ whole genome shotgun (WGS) entry which is preliminary data.</text>
</comment>
<feature type="region of interest" description="Disordered" evidence="1">
    <location>
        <begin position="1"/>
        <end position="107"/>
    </location>
</feature>
<dbReference type="RefSeq" id="WP_413265355.1">
    <property type="nucleotide sequence ID" value="NZ_JBHFNR010000167.1"/>
</dbReference>
<feature type="compositionally biased region" description="Basic and acidic residues" evidence="1">
    <location>
        <begin position="1"/>
        <end position="10"/>
    </location>
</feature>
<organism evidence="2 3">
    <name type="scientific">Floridaenema flaviceps BLCC-F50</name>
    <dbReference type="NCBI Taxonomy" id="3153642"/>
    <lineage>
        <taxon>Bacteria</taxon>
        <taxon>Bacillati</taxon>
        <taxon>Cyanobacteriota</taxon>
        <taxon>Cyanophyceae</taxon>
        <taxon>Oscillatoriophycideae</taxon>
        <taxon>Aerosakkonematales</taxon>
        <taxon>Aerosakkonemataceae</taxon>
        <taxon>Floridanema</taxon>
        <taxon>Floridanema flaviceps</taxon>
    </lineage>
</organism>
<keyword evidence="3" id="KW-1185">Reference proteome</keyword>
<protein>
    <submittedName>
        <fullName evidence="2">Translation initiation factor</fullName>
    </submittedName>
</protein>
<evidence type="ECO:0000256" key="1">
    <source>
        <dbReference type="SAM" id="MobiDB-lite"/>
    </source>
</evidence>
<accession>A0ABV4XVG0</accession>
<keyword evidence="2" id="KW-0648">Protein biosynthesis</keyword>
<gene>
    <name evidence="2" type="ORF">ACE1CI_22660</name>
</gene>
<proteinExistence type="predicted"/>
<evidence type="ECO:0000313" key="2">
    <source>
        <dbReference type="EMBL" id="MFB2895719.1"/>
    </source>
</evidence>
<keyword evidence="2" id="KW-0396">Initiation factor</keyword>
<dbReference type="Proteomes" id="UP001576784">
    <property type="component" value="Unassembled WGS sequence"/>
</dbReference>
<evidence type="ECO:0000313" key="3">
    <source>
        <dbReference type="Proteomes" id="UP001576784"/>
    </source>
</evidence>
<dbReference type="GO" id="GO:0003743">
    <property type="term" value="F:translation initiation factor activity"/>
    <property type="evidence" value="ECO:0007669"/>
    <property type="project" value="UniProtKB-KW"/>
</dbReference>
<name>A0ABV4XVG0_9CYAN</name>
<dbReference type="EMBL" id="JBHFNR010000167">
    <property type="protein sequence ID" value="MFB2895719.1"/>
    <property type="molecule type" value="Genomic_DNA"/>
</dbReference>
<sequence length="107" mass="11785">MVDGFFRKIGEIAFGSNNDQEDERVRPASEDPYGDPADEGMSGNVRPASEDPYGDPADVGMSGGGYMPEPYAGDPYTNPQEEVMSRGGEFGDEDYYEDEGNNRRNSW</sequence>
<feature type="compositionally biased region" description="Acidic residues" evidence="1">
    <location>
        <begin position="90"/>
        <end position="99"/>
    </location>
</feature>